<dbReference type="PANTHER" id="PTHR43547:SF2">
    <property type="entry name" value="HYBRID SIGNAL TRANSDUCTION HISTIDINE KINASE C"/>
    <property type="match status" value="1"/>
</dbReference>
<reference evidence="6 7" key="1">
    <citation type="journal article" date="2016" name="Int. J. Syst. Evol. Microbiol.">
        <title>Descriptions of Anaerotaenia torta gen. nov., sp. nov. and Anaerocolumna cellulosilytica gen. nov., sp. nov. isolated from a methanogenic reactor of cattle waste.</title>
        <authorList>
            <person name="Uek A."/>
            <person name="Ohtaki Y."/>
            <person name="Kaku N."/>
            <person name="Ueki K."/>
        </authorList>
    </citation>
    <scope>NUCLEOTIDE SEQUENCE [LARGE SCALE GENOMIC DNA]</scope>
    <source>
        <strain evidence="6 7">SN021</strain>
    </source>
</reference>
<dbReference type="SMART" id="SM00387">
    <property type="entry name" value="HATPase_c"/>
    <property type="match status" value="1"/>
</dbReference>
<evidence type="ECO:0000313" key="7">
    <source>
        <dbReference type="Proteomes" id="UP000515561"/>
    </source>
</evidence>
<keyword evidence="7" id="KW-1185">Reference proteome</keyword>
<dbReference type="InterPro" id="IPR004358">
    <property type="entry name" value="Sig_transdc_His_kin-like_C"/>
</dbReference>
<sequence length="247" mass="27836">MFTKEEKQKLKELIDSNEDFAYFINKTLKECKLRTSQISHELRNPLTLIKSTSQLIESTHPEVGNIKYWGQLKEDINEMELLLTEYSNFNHSEVISKQDTNFLLLLKSVLNNFRPLAEQSGIELSLTIADKDIPYYTSYSLDPVKIKQVFNNLIRNAFEATKKGNFINVECTVSEPSHLTIGIHNNGEEIPTDLLPTIFHPFVTHKSGGSGLGLAISSNIILAHDGTLNVNSSREKTSFIIQLPLAG</sequence>
<accession>A0A6S6QS86</accession>
<evidence type="ECO:0000313" key="6">
    <source>
        <dbReference type="EMBL" id="BCJ92486.1"/>
    </source>
</evidence>
<organism evidence="6 7">
    <name type="scientific">Anaerocolumna cellulosilytica</name>
    <dbReference type="NCBI Taxonomy" id="433286"/>
    <lineage>
        <taxon>Bacteria</taxon>
        <taxon>Bacillati</taxon>
        <taxon>Bacillota</taxon>
        <taxon>Clostridia</taxon>
        <taxon>Lachnospirales</taxon>
        <taxon>Lachnospiraceae</taxon>
        <taxon>Anaerocolumna</taxon>
    </lineage>
</organism>
<dbReference type="PROSITE" id="PS50109">
    <property type="entry name" value="HIS_KIN"/>
    <property type="match status" value="1"/>
</dbReference>
<dbReference type="Pfam" id="PF02518">
    <property type="entry name" value="HATPase_c"/>
    <property type="match status" value="1"/>
</dbReference>
<dbReference type="Pfam" id="PF00512">
    <property type="entry name" value="HisKA"/>
    <property type="match status" value="1"/>
</dbReference>
<evidence type="ECO:0000256" key="4">
    <source>
        <dbReference type="ARBA" id="ARBA00022777"/>
    </source>
</evidence>
<evidence type="ECO:0000256" key="1">
    <source>
        <dbReference type="ARBA" id="ARBA00000085"/>
    </source>
</evidence>
<dbReference type="RefSeq" id="WP_184093094.1">
    <property type="nucleotide sequence ID" value="NZ_AP023367.1"/>
</dbReference>
<dbReference type="Gene3D" id="1.10.287.130">
    <property type="match status" value="1"/>
</dbReference>
<dbReference type="InterPro" id="IPR003594">
    <property type="entry name" value="HATPase_dom"/>
</dbReference>
<dbReference type="SUPFAM" id="SSF47384">
    <property type="entry name" value="Homodimeric domain of signal transducing histidine kinase"/>
    <property type="match status" value="1"/>
</dbReference>
<keyword evidence="4" id="KW-0808">Transferase</keyword>
<keyword evidence="4" id="KW-0418">Kinase</keyword>
<dbReference type="GO" id="GO:0000155">
    <property type="term" value="F:phosphorelay sensor kinase activity"/>
    <property type="evidence" value="ECO:0007669"/>
    <property type="project" value="InterPro"/>
</dbReference>
<dbReference type="AlphaFoldDB" id="A0A6S6QS86"/>
<dbReference type="InterPro" id="IPR036097">
    <property type="entry name" value="HisK_dim/P_sf"/>
</dbReference>
<dbReference type="Proteomes" id="UP000515561">
    <property type="component" value="Chromosome"/>
</dbReference>
<protein>
    <recommendedName>
        <fullName evidence="2">histidine kinase</fullName>
        <ecNumber evidence="2">2.7.13.3</ecNumber>
    </recommendedName>
</protein>
<dbReference type="Gene3D" id="3.30.565.10">
    <property type="entry name" value="Histidine kinase-like ATPase, C-terminal domain"/>
    <property type="match status" value="1"/>
</dbReference>
<dbReference type="PANTHER" id="PTHR43547">
    <property type="entry name" value="TWO-COMPONENT HISTIDINE KINASE"/>
    <property type="match status" value="1"/>
</dbReference>
<comment type="catalytic activity">
    <reaction evidence="1">
        <text>ATP + protein L-histidine = ADP + protein N-phospho-L-histidine.</text>
        <dbReference type="EC" id="2.7.13.3"/>
    </reaction>
</comment>
<dbReference type="InterPro" id="IPR003661">
    <property type="entry name" value="HisK_dim/P_dom"/>
</dbReference>
<evidence type="ECO:0000256" key="3">
    <source>
        <dbReference type="ARBA" id="ARBA00022553"/>
    </source>
</evidence>
<keyword evidence="5" id="KW-0902">Two-component regulatory system</keyword>
<evidence type="ECO:0000256" key="5">
    <source>
        <dbReference type="ARBA" id="ARBA00023012"/>
    </source>
</evidence>
<keyword evidence="3" id="KW-0597">Phosphoprotein</keyword>
<dbReference type="PRINTS" id="PR00344">
    <property type="entry name" value="BCTRLSENSOR"/>
</dbReference>
<dbReference type="KEGG" id="acel:acsn021_00550"/>
<dbReference type="EMBL" id="AP023367">
    <property type="protein sequence ID" value="BCJ92486.1"/>
    <property type="molecule type" value="Genomic_DNA"/>
</dbReference>
<gene>
    <name evidence="6" type="ORF">acsn021_00550</name>
</gene>
<proteinExistence type="predicted"/>
<dbReference type="InterPro" id="IPR036890">
    <property type="entry name" value="HATPase_C_sf"/>
</dbReference>
<dbReference type="CDD" id="cd00082">
    <property type="entry name" value="HisKA"/>
    <property type="match status" value="1"/>
</dbReference>
<evidence type="ECO:0000256" key="2">
    <source>
        <dbReference type="ARBA" id="ARBA00012438"/>
    </source>
</evidence>
<dbReference type="InterPro" id="IPR005467">
    <property type="entry name" value="His_kinase_dom"/>
</dbReference>
<dbReference type="EC" id="2.7.13.3" evidence="2"/>
<name>A0A6S6QS86_9FIRM</name>
<dbReference type="SUPFAM" id="SSF55874">
    <property type="entry name" value="ATPase domain of HSP90 chaperone/DNA topoisomerase II/histidine kinase"/>
    <property type="match status" value="1"/>
</dbReference>